<reference evidence="3" key="2">
    <citation type="submission" date="2020-06" db="EMBL/GenBank/DDBJ databases">
        <authorList>
            <person name="Sheffer M."/>
        </authorList>
    </citation>
    <scope>NUCLEOTIDE SEQUENCE</scope>
</reference>
<comment type="caution">
    <text evidence="3">The sequence shown here is derived from an EMBL/GenBank/DDBJ whole genome shotgun (WGS) entry which is preliminary data.</text>
</comment>
<evidence type="ECO:0000313" key="3">
    <source>
        <dbReference type="EMBL" id="KAF8774642.1"/>
    </source>
</evidence>
<gene>
    <name evidence="3" type="ORF">HNY73_017172</name>
</gene>
<accession>A0A8T0EKX8</accession>
<dbReference type="AlphaFoldDB" id="A0A8T0EKX8"/>
<reference evidence="3" key="1">
    <citation type="journal article" date="2020" name="bioRxiv">
        <title>Chromosome-level reference genome of the European wasp spider Argiope bruennichi: a resource for studies on range expansion and evolutionary adaptation.</title>
        <authorList>
            <person name="Sheffer M.M."/>
            <person name="Hoppe A."/>
            <person name="Krehenwinkel H."/>
            <person name="Uhl G."/>
            <person name="Kuss A.W."/>
            <person name="Jensen L."/>
            <person name="Jensen C."/>
            <person name="Gillespie R.G."/>
            <person name="Hoff K.J."/>
            <person name="Prost S."/>
        </authorList>
    </citation>
    <scope>NUCLEOTIDE SEQUENCE</scope>
</reference>
<dbReference type="Proteomes" id="UP000807504">
    <property type="component" value="Unassembled WGS sequence"/>
</dbReference>
<keyword evidence="4" id="KW-1185">Reference proteome</keyword>
<name>A0A8T0EKX8_ARGBR</name>
<feature type="transmembrane region" description="Helical" evidence="2">
    <location>
        <begin position="15"/>
        <end position="35"/>
    </location>
</feature>
<protein>
    <submittedName>
        <fullName evidence="3">Uncharacterized protein</fullName>
    </submittedName>
</protein>
<sequence>MPYVWLYLFRFLTEFFYVCLCEFASAIVFSSKAILNLKKKKTYTGGKSQLKPELDLEHRVYDSEVENLEVAKIVSCRRHQRQICGAENRGARMNVGQRTRSKDGKLQTMLAAEMWSREQECKDGKLQTMLAAEMWSREQKSKDGKLQTMLAAENRRAKMIFLGQNPFLMETLADARADFGRNQRSLPGRRPPPVGENGGVGSTCKTLKRKTPEDMVSTY</sequence>
<evidence type="ECO:0000313" key="4">
    <source>
        <dbReference type="Proteomes" id="UP000807504"/>
    </source>
</evidence>
<keyword evidence="2" id="KW-1133">Transmembrane helix</keyword>
<keyword evidence="2" id="KW-0472">Membrane</keyword>
<evidence type="ECO:0000256" key="2">
    <source>
        <dbReference type="SAM" id="Phobius"/>
    </source>
</evidence>
<organism evidence="3 4">
    <name type="scientific">Argiope bruennichi</name>
    <name type="common">Wasp spider</name>
    <name type="synonym">Aranea bruennichi</name>
    <dbReference type="NCBI Taxonomy" id="94029"/>
    <lineage>
        <taxon>Eukaryota</taxon>
        <taxon>Metazoa</taxon>
        <taxon>Ecdysozoa</taxon>
        <taxon>Arthropoda</taxon>
        <taxon>Chelicerata</taxon>
        <taxon>Arachnida</taxon>
        <taxon>Araneae</taxon>
        <taxon>Araneomorphae</taxon>
        <taxon>Entelegynae</taxon>
        <taxon>Araneoidea</taxon>
        <taxon>Araneidae</taxon>
        <taxon>Argiope</taxon>
    </lineage>
</organism>
<keyword evidence="2" id="KW-0812">Transmembrane</keyword>
<evidence type="ECO:0000256" key="1">
    <source>
        <dbReference type="SAM" id="MobiDB-lite"/>
    </source>
</evidence>
<proteinExistence type="predicted"/>
<dbReference type="EMBL" id="JABXBU010002227">
    <property type="protein sequence ID" value="KAF8774642.1"/>
    <property type="molecule type" value="Genomic_DNA"/>
</dbReference>
<feature type="region of interest" description="Disordered" evidence="1">
    <location>
        <begin position="181"/>
        <end position="219"/>
    </location>
</feature>